<organism evidence="5 6">
    <name type="scientific">Centropus unirufus</name>
    <dbReference type="NCBI Taxonomy" id="1118519"/>
    <lineage>
        <taxon>Eukaryota</taxon>
        <taxon>Metazoa</taxon>
        <taxon>Chordata</taxon>
        <taxon>Craniata</taxon>
        <taxon>Vertebrata</taxon>
        <taxon>Euteleostomi</taxon>
        <taxon>Archelosauria</taxon>
        <taxon>Archosauria</taxon>
        <taxon>Dinosauria</taxon>
        <taxon>Saurischia</taxon>
        <taxon>Theropoda</taxon>
        <taxon>Coelurosauria</taxon>
        <taxon>Aves</taxon>
        <taxon>Neognathae</taxon>
        <taxon>Neoaves</taxon>
        <taxon>Otidimorphae</taxon>
        <taxon>Cuculiformes</taxon>
        <taxon>Centropidae</taxon>
        <taxon>Centropus</taxon>
    </lineage>
</organism>
<feature type="compositionally biased region" description="Polar residues" evidence="3">
    <location>
        <begin position="2132"/>
        <end position="2143"/>
    </location>
</feature>
<dbReference type="Proteomes" id="UP000517892">
    <property type="component" value="Unassembled WGS sequence"/>
</dbReference>
<feature type="region of interest" description="Disordered" evidence="3">
    <location>
        <begin position="2129"/>
        <end position="2149"/>
    </location>
</feature>
<reference evidence="5 6" key="1">
    <citation type="submission" date="2019-09" db="EMBL/GenBank/DDBJ databases">
        <title>Bird 10,000 Genomes (B10K) Project - Family phase.</title>
        <authorList>
            <person name="Zhang G."/>
        </authorList>
    </citation>
    <scope>NUCLEOTIDE SEQUENCE [LARGE SCALE GENOMIC DNA]</scope>
    <source>
        <strain evidence="5">B10K-DU-017-25</strain>
        <tissue evidence="5">Mixed tissue sample</tissue>
    </source>
</reference>
<dbReference type="GO" id="GO:0060271">
    <property type="term" value="P:cilium assembly"/>
    <property type="evidence" value="ECO:0007669"/>
    <property type="project" value="TreeGrafter"/>
</dbReference>
<feature type="compositionally biased region" description="Basic and acidic residues" evidence="3">
    <location>
        <begin position="1766"/>
        <end position="1794"/>
    </location>
</feature>
<dbReference type="PANTHER" id="PTHR23159:SF1">
    <property type="entry name" value="CENTROSOME-ASSOCIATED PROTEIN CEP250"/>
    <property type="match status" value="1"/>
</dbReference>
<proteinExistence type="predicted"/>
<feature type="coiled-coil region" evidence="2">
    <location>
        <begin position="162"/>
        <end position="203"/>
    </location>
</feature>
<evidence type="ECO:0000256" key="3">
    <source>
        <dbReference type="SAM" id="MobiDB-lite"/>
    </source>
</evidence>
<dbReference type="Pfam" id="PF15035">
    <property type="entry name" value="Rootletin"/>
    <property type="match status" value="1"/>
</dbReference>
<accession>A0A7K4ZY88</accession>
<dbReference type="EMBL" id="VYZI01000335">
    <property type="protein sequence ID" value="NWR76319.1"/>
    <property type="molecule type" value="Genomic_DNA"/>
</dbReference>
<feature type="coiled-coil region" evidence="2">
    <location>
        <begin position="1333"/>
        <end position="1700"/>
    </location>
</feature>
<evidence type="ECO:0000313" key="6">
    <source>
        <dbReference type="Proteomes" id="UP000517892"/>
    </source>
</evidence>
<feature type="coiled-coil region" evidence="2">
    <location>
        <begin position="9"/>
        <end position="36"/>
    </location>
</feature>
<feature type="coiled-coil region" evidence="2">
    <location>
        <begin position="300"/>
        <end position="642"/>
    </location>
</feature>
<feature type="coiled-coil region" evidence="2">
    <location>
        <begin position="671"/>
        <end position="716"/>
    </location>
</feature>
<feature type="coiled-coil region" evidence="2">
    <location>
        <begin position="1124"/>
        <end position="1247"/>
    </location>
</feature>
<feature type="coiled-coil region" evidence="2">
    <location>
        <begin position="1801"/>
        <end position="1859"/>
    </location>
</feature>
<comment type="caution">
    <text evidence="5">The sequence shown here is derived from an EMBL/GenBank/DDBJ whole genome shotgun (WGS) entry which is preliminary data.</text>
</comment>
<keyword evidence="6" id="KW-1185">Reference proteome</keyword>
<dbReference type="InterPro" id="IPR055167">
    <property type="entry name" value="Rootletin-like_CC"/>
</dbReference>
<evidence type="ECO:0000313" key="5">
    <source>
        <dbReference type="EMBL" id="NWR76319.1"/>
    </source>
</evidence>
<evidence type="ECO:0000259" key="4">
    <source>
        <dbReference type="Pfam" id="PF15035"/>
    </source>
</evidence>
<feature type="coiled-coil region" evidence="2">
    <location>
        <begin position="855"/>
        <end position="914"/>
    </location>
</feature>
<feature type="domain" description="Rootletin-like coiled-coil" evidence="4">
    <location>
        <begin position="1"/>
        <end position="104"/>
    </location>
</feature>
<feature type="non-terminal residue" evidence="5">
    <location>
        <position position="1"/>
    </location>
</feature>
<feature type="coiled-coil region" evidence="2">
    <location>
        <begin position="945"/>
        <end position="1014"/>
    </location>
</feature>
<feature type="region of interest" description="Disordered" evidence="3">
    <location>
        <begin position="1765"/>
        <end position="1800"/>
    </location>
</feature>
<feature type="non-terminal residue" evidence="5">
    <location>
        <position position="2149"/>
    </location>
</feature>
<dbReference type="GO" id="GO:0005813">
    <property type="term" value="C:centrosome"/>
    <property type="evidence" value="ECO:0007669"/>
    <property type="project" value="TreeGrafter"/>
</dbReference>
<evidence type="ECO:0000256" key="2">
    <source>
        <dbReference type="SAM" id="Coils"/>
    </source>
</evidence>
<dbReference type="OrthoDB" id="3549872at2759"/>
<sequence length="2149" mass="247242">RFENLAEVNAVLQEHLNKANEVNSALKEDVGKLTADWMRAREELEWKESEWRNERKFYDSCFRGEQDRLLGLWRQVLSFRRCFLEMKTATDRDLAALKAEQIRVFGSVLVHCSHLSHAVQLWEPLTLGRHVLKDEAQPQAGQEISQKAPELMGLAVKEDLEKKELQDRVMELSALLVQSQKQNEEKEKTMKTLNDILEILEASQLEREYEASFTKSAREENLFLQKLIKDITEVVLDGSDSVVNIICTDSSQHAVCSSVLSCRGSVDAERAFVLVQEALLRRRGVTQALKEELSARQDSINSLQHQHRQQEEKCRKLQQRVEQLEEECRTSCSHQQHLRSLVEALRSDCANLEKAQDELQQQLEHMEQEASRLRQKNTELQLRADSAQGEKLEQQEAMERARCDQELLLKDVGALEGQHSLLQSELVAAREALEELRLHRDLLQQEKHGLTVALEKAEQSVAELTGAQNKLNAEIADLRAVTANMSSISEALALDKVQLNKLLLQLEQENEVLSEKVDEMAKAKISDQEKLQLCERTTEQLCAEKAHLEQLLQKAEEQEEGLRVELMGLAKEKEETQEKLHQVSRQQESASCGLEELCQESSRQAHVLARVSKEKELLLQEKAALEVRLAATEQDRQGLSEQLAEVRSGKEGLESNLFEAQQRSSQLEIFRSQLEMQLQAVAQAKEALQGEVKCLQSELEAERAFLRQERETIVQQLLLTEQQCDDALKLQQTEHEEELNKLLQDLVGTTLLLQAGRNVLLWACPEKGTELGKGLESKGCEEQLRELGLLRLEKRRLRGDLNPASKCLKGGCGEVGAGLFFPVPGDGTWESGLKLCQGRVRLDIRKEFFTARNIAEKLQVELQESQSQIKAAEKRHKQELKTIKEEMNVLLQQREALQNQVEEMKSQLAASQESQQAACLKAQQDLGEAQELSRQKALEILPALSSRLTQSVEEKELNLRTLEENNLAQHKEVFRLLSAIEEAQQQHSDDRKEIEELNNQTQSLREEVLKKEAALAARELQLLQDLEESRAGERCLRDSVCSLEDEVSELCLRLCSTESRAKALAAEWEQANNAHGEAQSQLDQLHSVLRSMICDSRDLVPWKQGSVWDQTVSQPGDVPAELTVDRVAVALQDLRQHLQQAQEDLNDARRKVQGLEMELSERQAERDHFRAQNRELQEQLAQSQEAALQEEATTLKVEAQTLQQKVASLERELESAEEQRKDVLHERDSLEALKEKLLCEINLLQQSVTASETRANTVTEMNHSLEQELQATLSVLKMKSEEVEMQQEKLQVLQREAAEGKALQETLNHVTAVLSEREGEELEKQQEVHRTTVIKMSKELEEKEQEIRSQEEKIIILEQHSTSQVRNLLMDLDDMKGKLREKNMELMSLTQQIQELEREREEMKFLHASLEHLRVMLKDRESECDSQREQLRLFQQNKKQQEGRLQELQGEVEQMTLSLSKKDEELELQYKQIQEGRRAMETQLRSIHDQLEQSLEALKEKDRLLNIQQQQTRRHEERTEEQMNALQRDLECTKAMLKEKDFMIESQKEVIEVFQKQEQASEQQKEIVLQLQEALKEREQEIISLREQLEACKEKQEAEEMNLRATKLTLEERETKIGALEEAISDLQQQKEQAEIQTKALLHKLEYAESSLEARDQEMVSLQKHVQDLQEQKAVEGKQAEILQQELDEMRQTVRKNHLEFLQQTGQLNGFQLHEESVKAALTSCQKKVHLLEEAVRKRDEINKVLRQKLQCQAEELKNLPHLQLRRTEKSEEVGHQREQEKLPGEALPEKGEGTRIQGDPSELEEEIKALQENLQRVEQRLTEREEEIKYQRDRRRVLQEREGLLEGQKELTQQLEEELRAKGGELERVIAILKQDESREVKWKEKAEALTLAVPRSEAANGTLREEISTLRSRDSERDKDHLHLLVGTGGGSQLVWVGGDLNQLSETIQFQFPSHYQEQLSWILEKRILMQQLECLQQAVPRLEVEKIELKQLNAELRRTLEQVERERRRLKRCFRDQSLPGARGFSVSSSDQHKVPLSGQAESHACCSCLAELQNQVSVLQAQLAREQSCRQDYIERWTKTSQELSDLHQELSCSLAAVVREPKAAVLEAETERLDRSLSLLLSPTPLGQSPVQQPLHSTPRSKLR</sequence>
<keyword evidence="1 2" id="KW-0175">Coiled coil</keyword>
<name>A0A7K4ZY88_9AVES</name>
<dbReference type="GO" id="GO:0005814">
    <property type="term" value="C:centriole"/>
    <property type="evidence" value="ECO:0007669"/>
    <property type="project" value="TreeGrafter"/>
</dbReference>
<feature type="coiled-coil region" evidence="2">
    <location>
        <begin position="1968"/>
        <end position="2016"/>
    </location>
</feature>
<evidence type="ECO:0000256" key="1">
    <source>
        <dbReference type="ARBA" id="ARBA00023054"/>
    </source>
</evidence>
<dbReference type="PANTHER" id="PTHR23159">
    <property type="entry name" value="CENTROSOMAL PROTEIN 2"/>
    <property type="match status" value="1"/>
</dbReference>
<protein>
    <submittedName>
        <fullName evidence="5">CP250 protein</fullName>
    </submittedName>
</protein>
<feature type="coiled-coil region" evidence="2">
    <location>
        <begin position="1276"/>
        <end position="1303"/>
    </location>
</feature>
<gene>
    <name evidence="5" type="primary">Cep250</name>
    <name evidence="5" type="ORF">CENUNI_R14278</name>
</gene>